<dbReference type="Gene3D" id="3.40.50.300">
    <property type="entry name" value="P-loop containing nucleotide triphosphate hydrolases"/>
    <property type="match status" value="1"/>
</dbReference>
<dbReference type="EMBL" id="KB445563">
    <property type="protein sequence ID" value="EMC91825.1"/>
    <property type="molecule type" value="Genomic_DNA"/>
</dbReference>
<dbReference type="GeneID" id="19108086"/>
<dbReference type="PROSITE" id="PS50088">
    <property type="entry name" value="ANK_REPEAT"/>
    <property type="match status" value="2"/>
</dbReference>
<keyword evidence="2 3" id="KW-0040">ANK repeat</keyword>
<dbReference type="PROSITE" id="PS50297">
    <property type="entry name" value="ANK_REP_REGION"/>
    <property type="match status" value="1"/>
</dbReference>
<dbReference type="SMART" id="SM00248">
    <property type="entry name" value="ANK"/>
    <property type="match status" value="11"/>
</dbReference>
<dbReference type="AlphaFoldDB" id="M2MZR1"/>
<dbReference type="HOGENOM" id="CLU_271152_0_0_1"/>
<reference evidence="5 6" key="1">
    <citation type="journal article" date="2012" name="PLoS Pathog.">
        <title>Diverse lifestyles and strategies of plant pathogenesis encoded in the genomes of eighteen Dothideomycetes fungi.</title>
        <authorList>
            <person name="Ohm R.A."/>
            <person name="Feau N."/>
            <person name="Henrissat B."/>
            <person name="Schoch C.L."/>
            <person name="Horwitz B.A."/>
            <person name="Barry K.W."/>
            <person name="Condon B.J."/>
            <person name="Copeland A.C."/>
            <person name="Dhillon B."/>
            <person name="Glaser F."/>
            <person name="Hesse C.N."/>
            <person name="Kosti I."/>
            <person name="LaButti K."/>
            <person name="Lindquist E.A."/>
            <person name="Lucas S."/>
            <person name="Salamov A.A."/>
            <person name="Bradshaw R.E."/>
            <person name="Ciuffetti L."/>
            <person name="Hamelin R.C."/>
            <person name="Kema G.H.J."/>
            <person name="Lawrence C."/>
            <person name="Scott J.A."/>
            <person name="Spatafora J.W."/>
            <person name="Turgeon B.G."/>
            <person name="de Wit P.J.G.M."/>
            <person name="Zhong S."/>
            <person name="Goodwin S.B."/>
            <person name="Grigoriev I.V."/>
        </authorList>
    </citation>
    <scope>NUCLEOTIDE SEQUENCE [LARGE SCALE GENOMIC DNA]</scope>
    <source>
        <strain evidence="5 6">UAMH 10762</strain>
    </source>
</reference>
<dbReference type="InterPro" id="IPR056884">
    <property type="entry name" value="NPHP3-like_N"/>
</dbReference>
<feature type="repeat" description="ANK" evidence="3">
    <location>
        <begin position="671"/>
        <end position="703"/>
    </location>
</feature>
<dbReference type="Pfam" id="PF24883">
    <property type="entry name" value="NPHP3_N"/>
    <property type="match status" value="1"/>
</dbReference>
<proteinExistence type="predicted"/>
<keyword evidence="1" id="KW-0677">Repeat</keyword>
<dbReference type="InterPro" id="IPR002110">
    <property type="entry name" value="Ankyrin_rpt"/>
</dbReference>
<dbReference type="eggNOG" id="KOG4177">
    <property type="taxonomic scope" value="Eukaryota"/>
</dbReference>
<keyword evidence="6" id="KW-1185">Reference proteome</keyword>
<evidence type="ECO:0000256" key="1">
    <source>
        <dbReference type="ARBA" id="ARBA00022737"/>
    </source>
</evidence>
<dbReference type="InterPro" id="IPR036770">
    <property type="entry name" value="Ankyrin_rpt-contain_sf"/>
</dbReference>
<dbReference type="PANTHER" id="PTHR24173">
    <property type="entry name" value="ANKYRIN REPEAT CONTAINING"/>
    <property type="match status" value="1"/>
</dbReference>
<feature type="domain" description="Nephrocystin 3-like N-terminal" evidence="4">
    <location>
        <begin position="114"/>
        <end position="284"/>
    </location>
</feature>
<sequence>MDGEDEGHAATQRLRRLINKAAHKSLGEAKNITEDHKLPHLIQIVELLQKQQAQSKQVSRADFVQPLRRTIYHRLHGGIHQVASNGDTAFLARLSSFDFSTVRTELLSDYCEVRKWFFQSQQYQQWLKGKPWQLRCYGEPRCGKTTFAAAVARDIKKRYEEGEDVAIISLFLQRTNENGEHVYDVPRRSALEVVLRTVLRQLIEAQLSHSIASGVLQSLASSRTGTLDVSMDALRAYVVTETKTFSRVFLIVDGIDHCPGVVQQDLIAELARLLGETSGLLRLLSVQSQLERSEVETIRCDRPGCTMSNIVLYWHCQQCGDGVYHICQACYEDQYWCLDRQHNLREPYRHINVTLSSPSDELVSYVQVSLRKEIDNSTSIGRQLSNAQEIIDNVTNTVAAKAEGVFLLAKLYMEYLRRRQTLDDVINILDRLPVHEAQYFDSMMEGVSSNTNDEERHLALAALAIVATSCYETRALIFEELVDAVQLLGLLNGSSVERLSEHTLLKITNGFLILGSSNEVQPFHATAGIYLYENCTAAFTTVNLDMVKLCCHVIQDARKQLDDCADDAVALIEIVNKRPFLRYALQHWGHHVRKNCTPENLAAVAHLLRCYERSVGLQQLGACGGGGDGAYGSWPSGDVLHVCAWFDLVELLSGPCGLGDSCSINARDALTGQTPLMVAIEHGNKAFVSELISMGADTSTRCNRGITPLWLAVSLAGDERRDHLVEVILPKCSEATLNARNDGCHCETVLMLAIRDRKTSMIDMLLARPDLDLAVKDRFGHTALHAALAIANTEAIERLLDRQDSSGILNVVDASFGRNPCMVLMESRYWPPQATSNNSSTEQTDRATMLGQLHAQGAHLNMTDDLGRSLLHYAALLPTEELEPIMNFLRKCRLQINAQDEMRKTPLHHAVAVPGTGCDVVELLLQHDADPTLEDVAGLTPLDVAVLNNQLNEQTPIVELLARHSGLSNAPDLRDMQSWQALVAELEGSNASQTNRALPLHLHDIQRHPLRYSLLHCAVESCSLEAVKSILEHSTDSQKSLNFEGETALSMAIAYLGQAGQSMTEIVTTLVDAADESIVALPDHHGHLPIDVAMQNMQWDVAVRLLGKGSELRLTQKGNQMLLIEALRLNEPRAVEKLLEAGASMLQRDREGKLPMQIAEDEQCSGELLNILSAHQQRILKLVSGSMRACSQDKSLR</sequence>
<evidence type="ECO:0000256" key="3">
    <source>
        <dbReference type="PROSITE-ProRule" id="PRU00023"/>
    </source>
</evidence>
<dbReference type="InterPro" id="IPR027417">
    <property type="entry name" value="P-loop_NTPase"/>
</dbReference>
<dbReference type="OrthoDB" id="195446at2759"/>
<evidence type="ECO:0000259" key="4">
    <source>
        <dbReference type="Pfam" id="PF24883"/>
    </source>
</evidence>
<dbReference type="Proteomes" id="UP000011761">
    <property type="component" value="Unassembled WGS sequence"/>
</dbReference>
<dbReference type="KEGG" id="bcom:BAUCODRAFT_126802"/>
<dbReference type="Pfam" id="PF12796">
    <property type="entry name" value="Ank_2"/>
    <property type="match status" value="2"/>
</dbReference>
<organism evidence="5 6">
    <name type="scientific">Baudoinia panamericana (strain UAMH 10762)</name>
    <name type="common">Angels' share fungus</name>
    <name type="synonym">Baudoinia compniacensis (strain UAMH 10762)</name>
    <dbReference type="NCBI Taxonomy" id="717646"/>
    <lineage>
        <taxon>Eukaryota</taxon>
        <taxon>Fungi</taxon>
        <taxon>Dikarya</taxon>
        <taxon>Ascomycota</taxon>
        <taxon>Pezizomycotina</taxon>
        <taxon>Dothideomycetes</taxon>
        <taxon>Dothideomycetidae</taxon>
        <taxon>Mycosphaerellales</taxon>
        <taxon>Teratosphaeriaceae</taxon>
        <taxon>Baudoinia</taxon>
    </lineage>
</organism>
<dbReference type="SUPFAM" id="SSF48403">
    <property type="entry name" value="Ankyrin repeat"/>
    <property type="match status" value="2"/>
</dbReference>
<accession>M2MZR1</accession>
<gene>
    <name evidence="5" type="ORF">BAUCODRAFT_126802</name>
</gene>
<name>M2MZR1_BAUPA</name>
<evidence type="ECO:0000256" key="2">
    <source>
        <dbReference type="ARBA" id="ARBA00023043"/>
    </source>
</evidence>
<protein>
    <recommendedName>
        <fullName evidence="4">Nephrocystin 3-like N-terminal domain-containing protein</fullName>
    </recommendedName>
</protein>
<dbReference type="RefSeq" id="XP_007681242.1">
    <property type="nucleotide sequence ID" value="XM_007683052.1"/>
</dbReference>
<evidence type="ECO:0000313" key="6">
    <source>
        <dbReference type="Proteomes" id="UP000011761"/>
    </source>
</evidence>
<feature type="repeat" description="ANK" evidence="3">
    <location>
        <begin position="902"/>
        <end position="936"/>
    </location>
</feature>
<dbReference type="OMA" id="AYHANEA"/>
<dbReference type="Gene3D" id="1.25.40.20">
    <property type="entry name" value="Ankyrin repeat-containing domain"/>
    <property type="match status" value="3"/>
</dbReference>
<evidence type="ECO:0000313" key="5">
    <source>
        <dbReference type="EMBL" id="EMC91825.1"/>
    </source>
</evidence>
<dbReference type="PANTHER" id="PTHR24173:SF74">
    <property type="entry name" value="ANKYRIN REPEAT DOMAIN-CONTAINING PROTEIN 16"/>
    <property type="match status" value="1"/>
</dbReference>